<feature type="domain" description="Glycosyltransferase 2-like" evidence="2">
    <location>
        <begin position="7"/>
        <end position="127"/>
    </location>
</feature>
<evidence type="ECO:0000259" key="3">
    <source>
        <dbReference type="Pfam" id="PF02709"/>
    </source>
</evidence>
<feature type="domain" description="Galactosyltransferase C-terminal" evidence="3">
    <location>
        <begin position="170"/>
        <end position="233"/>
    </location>
</feature>
<organism evidence="4 5">
    <name type="scientific">Sphingobacterium cellulitidis</name>
    <dbReference type="NCBI Taxonomy" id="1768011"/>
    <lineage>
        <taxon>Bacteria</taxon>
        <taxon>Pseudomonadati</taxon>
        <taxon>Bacteroidota</taxon>
        <taxon>Sphingobacteriia</taxon>
        <taxon>Sphingobacteriales</taxon>
        <taxon>Sphingobacteriaceae</taxon>
        <taxon>Sphingobacterium</taxon>
    </lineage>
</organism>
<name>A0A8H9FWD1_9SPHI</name>
<dbReference type="CDD" id="cd06420">
    <property type="entry name" value="GT2_Chondriotin_Pol_N"/>
    <property type="match status" value="1"/>
</dbReference>
<keyword evidence="1 4" id="KW-0808">Transferase</keyword>
<evidence type="ECO:0000259" key="2">
    <source>
        <dbReference type="Pfam" id="PF00535"/>
    </source>
</evidence>
<dbReference type="Proteomes" id="UP000614460">
    <property type="component" value="Unassembled WGS sequence"/>
</dbReference>
<dbReference type="RefSeq" id="WP_182498141.1">
    <property type="nucleotide sequence ID" value="NZ_BMKM01000001.1"/>
</dbReference>
<dbReference type="InterPro" id="IPR050834">
    <property type="entry name" value="Glycosyltransf_2"/>
</dbReference>
<evidence type="ECO:0000313" key="5">
    <source>
        <dbReference type="Proteomes" id="UP000614460"/>
    </source>
</evidence>
<protein>
    <submittedName>
        <fullName evidence="4">Glycosyl transferase</fullName>
    </submittedName>
</protein>
<dbReference type="InterPro" id="IPR001173">
    <property type="entry name" value="Glyco_trans_2-like"/>
</dbReference>
<dbReference type="InterPro" id="IPR029044">
    <property type="entry name" value="Nucleotide-diphossugar_trans"/>
</dbReference>
<proteinExistence type="predicted"/>
<dbReference type="Gene3D" id="3.90.550.10">
    <property type="entry name" value="Spore Coat Polysaccharide Biosynthesis Protein SpsA, Chain A"/>
    <property type="match status" value="1"/>
</dbReference>
<dbReference type="PANTHER" id="PTHR43685">
    <property type="entry name" value="GLYCOSYLTRANSFERASE"/>
    <property type="match status" value="1"/>
</dbReference>
<accession>A0A8H9FWD1</accession>
<evidence type="ECO:0000256" key="1">
    <source>
        <dbReference type="ARBA" id="ARBA00022679"/>
    </source>
</evidence>
<sequence length="270" mass="31255">MKIKDCSLIVATYNWPGALNLCLKSILEQSILPKEVIIADDGSTNETKELIESIRSSFPIPIKHLWQEDHGFRKSMILNQCFAVAAYEYLIQIDGDVFLHKDFIRDHLKAARPNYLLQGSRVMLSDEYSKKLIEENNVHPKLLGGGNKRIENGIRFPLLSNFLLNRYKNSFPVYYARGANMSFWRKDIFAVNGYNEAYEGWGHEDSDLTLRMMNTGVKKSVIKFAAIVYHLYHPEKKNNNQEARNKEIMEQTQKDNITWVDSGIDKYLNN</sequence>
<dbReference type="AlphaFoldDB" id="A0A8H9FWD1"/>
<dbReference type="SUPFAM" id="SSF53448">
    <property type="entry name" value="Nucleotide-diphospho-sugar transferases"/>
    <property type="match status" value="1"/>
</dbReference>
<dbReference type="Pfam" id="PF02709">
    <property type="entry name" value="Glyco_transf_7C"/>
    <property type="match status" value="1"/>
</dbReference>
<dbReference type="InterPro" id="IPR027791">
    <property type="entry name" value="Galactosyl_T_C"/>
</dbReference>
<reference evidence="4" key="1">
    <citation type="journal article" date="2014" name="Int. J. Syst. Evol. Microbiol.">
        <title>Complete genome sequence of Corynebacterium casei LMG S-19264T (=DSM 44701T), isolated from a smear-ripened cheese.</title>
        <authorList>
            <consortium name="US DOE Joint Genome Institute (JGI-PGF)"/>
            <person name="Walter F."/>
            <person name="Albersmeier A."/>
            <person name="Kalinowski J."/>
            <person name="Ruckert C."/>
        </authorList>
    </citation>
    <scope>NUCLEOTIDE SEQUENCE</scope>
    <source>
        <strain evidence="4">CGMCC 1.15966</strain>
    </source>
</reference>
<dbReference type="Pfam" id="PF00535">
    <property type="entry name" value="Glycos_transf_2"/>
    <property type="match status" value="1"/>
</dbReference>
<dbReference type="EMBL" id="BMKM01000001">
    <property type="protein sequence ID" value="GGE06501.1"/>
    <property type="molecule type" value="Genomic_DNA"/>
</dbReference>
<gene>
    <name evidence="4" type="ORF">GCM10011516_00300</name>
</gene>
<reference evidence="4" key="2">
    <citation type="submission" date="2020-09" db="EMBL/GenBank/DDBJ databases">
        <authorList>
            <person name="Sun Q."/>
            <person name="Zhou Y."/>
        </authorList>
    </citation>
    <scope>NUCLEOTIDE SEQUENCE</scope>
    <source>
        <strain evidence="4">CGMCC 1.15966</strain>
    </source>
</reference>
<keyword evidence="5" id="KW-1185">Reference proteome</keyword>
<dbReference type="PANTHER" id="PTHR43685:SF3">
    <property type="entry name" value="SLR2126 PROTEIN"/>
    <property type="match status" value="1"/>
</dbReference>
<comment type="caution">
    <text evidence="4">The sequence shown here is derived from an EMBL/GenBank/DDBJ whole genome shotgun (WGS) entry which is preliminary data.</text>
</comment>
<evidence type="ECO:0000313" key="4">
    <source>
        <dbReference type="EMBL" id="GGE06501.1"/>
    </source>
</evidence>
<dbReference type="GO" id="GO:0016740">
    <property type="term" value="F:transferase activity"/>
    <property type="evidence" value="ECO:0007669"/>
    <property type="project" value="UniProtKB-KW"/>
</dbReference>